<feature type="domain" description="PPIase cyclophilin-type" evidence="1">
    <location>
        <begin position="8"/>
        <end position="46"/>
    </location>
</feature>
<keyword evidence="2" id="KW-0413">Isomerase</keyword>
<dbReference type="SUPFAM" id="SSF50891">
    <property type="entry name" value="Cyclophilin-like"/>
    <property type="match status" value="1"/>
</dbReference>
<name>D4JEP1_9FIRM</name>
<sequence>MKTELILITMENGDEIKAELYPETAPKTVENFLKLVDEKFYDGLTFIGRFN</sequence>
<dbReference type="EMBL" id="FP929041">
    <property type="protein sequence ID" value="CBK88663.1"/>
    <property type="molecule type" value="Genomic_DNA"/>
</dbReference>
<reference evidence="2 3" key="1">
    <citation type="submission" date="2010-03" db="EMBL/GenBank/DDBJ databases">
        <title>The genome sequence of Eubacterium cylindroides T2-87.</title>
        <authorList>
            <consortium name="metaHIT consortium -- http://www.metahit.eu/"/>
            <person name="Pajon A."/>
            <person name="Turner K."/>
            <person name="Parkhill J."/>
            <person name="Duncan S."/>
            <person name="Flint H."/>
        </authorList>
    </citation>
    <scope>NUCLEOTIDE SEQUENCE [LARGE SCALE GENOMIC DNA]</scope>
    <source>
        <strain evidence="2 3">T2-87</strain>
    </source>
</reference>
<dbReference type="KEGG" id="euc:EC1_11730"/>
<dbReference type="STRING" id="717960.EC1_11730"/>
<dbReference type="PATRIC" id="fig|717960.3.peg.648"/>
<accession>D4JEP1</accession>
<organism evidence="2 3">
    <name type="scientific">Faecalitalea cylindroides T2-87</name>
    <dbReference type="NCBI Taxonomy" id="717960"/>
    <lineage>
        <taxon>Bacteria</taxon>
        <taxon>Bacillati</taxon>
        <taxon>Bacillota</taxon>
        <taxon>Erysipelotrichia</taxon>
        <taxon>Erysipelotrichales</taxon>
        <taxon>Erysipelotrichaceae</taxon>
        <taxon>Faecalitalea</taxon>
    </lineage>
</organism>
<evidence type="ECO:0000259" key="1">
    <source>
        <dbReference type="Pfam" id="PF00160"/>
    </source>
</evidence>
<reference evidence="2 3" key="2">
    <citation type="submission" date="2010-03" db="EMBL/GenBank/DDBJ databases">
        <authorList>
            <person name="Pajon A."/>
        </authorList>
    </citation>
    <scope>NUCLEOTIDE SEQUENCE [LARGE SCALE GENOMIC DNA]</scope>
    <source>
        <strain evidence="2 3">T2-87</strain>
    </source>
</reference>
<dbReference type="Gene3D" id="2.40.100.10">
    <property type="entry name" value="Cyclophilin-like"/>
    <property type="match status" value="1"/>
</dbReference>
<dbReference type="Proteomes" id="UP000008801">
    <property type="component" value="Chromosome"/>
</dbReference>
<dbReference type="InterPro" id="IPR002130">
    <property type="entry name" value="Cyclophilin-type_PPIase_dom"/>
</dbReference>
<dbReference type="InterPro" id="IPR029000">
    <property type="entry name" value="Cyclophilin-like_dom_sf"/>
</dbReference>
<dbReference type="AlphaFoldDB" id="D4JEP1"/>
<evidence type="ECO:0000313" key="3">
    <source>
        <dbReference type="Proteomes" id="UP000008801"/>
    </source>
</evidence>
<dbReference type="Pfam" id="PF00160">
    <property type="entry name" value="Pro_isomerase"/>
    <property type="match status" value="1"/>
</dbReference>
<protein>
    <submittedName>
        <fullName evidence="2">Peptidyl-prolyl cis-trans isomerase (Rotamase)-cyclophilin family</fullName>
    </submittedName>
</protein>
<proteinExistence type="predicted"/>
<evidence type="ECO:0000313" key="2">
    <source>
        <dbReference type="EMBL" id="CBK88663.1"/>
    </source>
</evidence>
<dbReference type="GO" id="GO:0003755">
    <property type="term" value="F:peptidyl-prolyl cis-trans isomerase activity"/>
    <property type="evidence" value="ECO:0007669"/>
    <property type="project" value="InterPro"/>
</dbReference>
<dbReference type="HOGENOM" id="CLU_3099000_0_0_9"/>
<gene>
    <name evidence="2" type="ORF">EC1_11730</name>
</gene>